<dbReference type="AlphaFoldDB" id="A0A0G1RDT2"/>
<evidence type="ECO:0000313" key="2">
    <source>
        <dbReference type="Proteomes" id="UP000034607"/>
    </source>
</evidence>
<organism evidence="1 2">
    <name type="scientific">Candidatus Amesbacteria bacterium GW2011_GWA2_47_11</name>
    <dbReference type="NCBI Taxonomy" id="1618357"/>
    <lineage>
        <taxon>Bacteria</taxon>
        <taxon>Candidatus Amesiibacteriota</taxon>
    </lineage>
</organism>
<accession>A0A0G1RDT2</accession>
<evidence type="ECO:0000313" key="1">
    <source>
        <dbReference type="EMBL" id="KKU55267.1"/>
    </source>
</evidence>
<dbReference type="Proteomes" id="UP000034607">
    <property type="component" value="Unassembled WGS sequence"/>
</dbReference>
<name>A0A0G1RDT2_9BACT</name>
<proteinExistence type="predicted"/>
<protein>
    <submittedName>
        <fullName evidence="1">Uncharacterized protein</fullName>
    </submittedName>
</protein>
<gene>
    <name evidence="1" type="ORF">UX78_C0023G0019</name>
</gene>
<dbReference type="EMBL" id="LCNM01000023">
    <property type="protein sequence ID" value="KKU55267.1"/>
    <property type="molecule type" value="Genomic_DNA"/>
</dbReference>
<comment type="caution">
    <text evidence="1">The sequence shown here is derived from an EMBL/GenBank/DDBJ whole genome shotgun (WGS) entry which is preliminary data.</text>
</comment>
<sequence length="94" mass="10462">MANYTCIKVQSTTYIKMVFGSPEDINGEHMSCPSTDSGLSGMLMSSVEDSELAEESGRRELHPVLTHPMREFCCQTPPRITNFNKLIVKIPPLS</sequence>
<reference evidence="1 2" key="1">
    <citation type="journal article" date="2015" name="Nature">
        <title>rRNA introns, odd ribosomes, and small enigmatic genomes across a large radiation of phyla.</title>
        <authorList>
            <person name="Brown C.T."/>
            <person name="Hug L.A."/>
            <person name="Thomas B.C."/>
            <person name="Sharon I."/>
            <person name="Castelle C.J."/>
            <person name="Singh A."/>
            <person name="Wilkins M.J."/>
            <person name="Williams K.H."/>
            <person name="Banfield J.F."/>
        </authorList>
    </citation>
    <scope>NUCLEOTIDE SEQUENCE [LARGE SCALE GENOMIC DNA]</scope>
</reference>